<evidence type="ECO:0000313" key="1">
    <source>
        <dbReference type="EMBL" id="GAA1100535.1"/>
    </source>
</evidence>
<sequence>MIGVQLILVGYDAMQLALGDLTPSIDPSAWVAPNATLVGDITIGARCSVFYGAVLRAEYDSITIGEGSNVQDNAVFHVDRGYPVTIGTGVTIGHAAVVHGARVDDHALIGMNATVMNGAHVGAESLVAGGALIPQGMVIPPRSLVAGVPAKVRRELSDDEVAGLRTNGPGYEKISALHREALAED</sequence>
<reference evidence="1 2" key="1">
    <citation type="journal article" date="2019" name="Int. J. Syst. Evol. Microbiol.">
        <title>The Global Catalogue of Microorganisms (GCM) 10K type strain sequencing project: providing services to taxonomists for standard genome sequencing and annotation.</title>
        <authorList>
            <consortium name="The Broad Institute Genomics Platform"/>
            <consortium name="The Broad Institute Genome Sequencing Center for Infectious Disease"/>
            <person name="Wu L."/>
            <person name="Ma J."/>
        </authorList>
    </citation>
    <scope>NUCLEOTIDE SEQUENCE [LARGE SCALE GENOMIC DNA]</scope>
    <source>
        <strain evidence="1 2">JCM 13008</strain>
    </source>
</reference>
<dbReference type="Proteomes" id="UP001501581">
    <property type="component" value="Unassembled WGS sequence"/>
</dbReference>
<dbReference type="InterPro" id="IPR047324">
    <property type="entry name" value="LbH_gamma_CA-like"/>
</dbReference>
<dbReference type="PANTHER" id="PTHR13061">
    <property type="entry name" value="DYNACTIN SUBUNIT P25"/>
    <property type="match status" value="1"/>
</dbReference>
<proteinExistence type="predicted"/>
<accession>A0ABN1TS67</accession>
<dbReference type="InterPro" id="IPR050484">
    <property type="entry name" value="Transf_Hexapept/Carb_Anhydrase"/>
</dbReference>
<comment type="caution">
    <text evidence="1">The sequence shown here is derived from an EMBL/GenBank/DDBJ whole genome shotgun (WGS) entry which is preliminary data.</text>
</comment>
<protein>
    <submittedName>
        <fullName evidence="1">Gamma carbonic anhydrase family protein</fullName>
    </submittedName>
</protein>
<dbReference type="PANTHER" id="PTHR13061:SF29">
    <property type="entry name" value="GAMMA CARBONIC ANHYDRASE-LIKE 1, MITOCHONDRIAL-RELATED"/>
    <property type="match status" value="1"/>
</dbReference>
<dbReference type="SUPFAM" id="SSF51161">
    <property type="entry name" value="Trimeric LpxA-like enzymes"/>
    <property type="match status" value="1"/>
</dbReference>
<dbReference type="Gene3D" id="2.160.10.10">
    <property type="entry name" value="Hexapeptide repeat proteins"/>
    <property type="match status" value="1"/>
</dbReference>
<keyword evidence="2" id="KW-1185">Reference proteome</keyword>
<organism evidence="1 2">
    <name type="scientific">Nocardioides dubius</name>
    <dbReference type="NCBI Taxonomy" id="317019"/>
    <lineage>
        <taxon>Bacteria</taxon>
        <taxon>Bacillati</taxon>
        <taxon>Actinomycetota</taxon>
        <taxon>Actinomycetes</taxon>
        <taxon>Propionibacteriales</taxon>
        <taxon>Nocardioidaceae</taxon>
        <taxon>Nocardioides</taxon>
    </lineage>
</organism>
<dbReference type="CDD" id="cd04645">
    <property type="entry name" value="LbH_gamma_CA_like"/>
    <property type="match status" value="1"/>
</dbReference>
<dbReference type="EMBL" id="BAAALG010000007">
    <property type="protein sequence ID" value="GAA1100535.1"/>
    <property type="molecule type" value="Genomic_DNA"/>
</dbReference>
<name>A0ABN1TS67_9ACTN</name>
<dbReference type="InterPro" id="IPR011004">
    <property type="entry name" value="Trimer_LpxA-like_sf"/>
</dbReference>
<gene>
    <name evidence="1" type="ORF">GCM10009668_18090</name>
</gene>
<evidence type="ECO:0000313" key="2">
    <source>
        <dbReference type="Proteomes" id="UP001501581"/>
    </source>
</evidence>